<feature type="transmembrane region" description="Helical" evidence="1">
    <location>
        <begin position="154"/>
        <end position="176"/>
    </location>
</feature>
<name>A0ABV5ZZE4_9PSEU</name>
<organism evidence="3 4">
    <name type="scientific">Allokutzneria oryzae</name>
    <dbReference type="NCBI Taxonomy" id="1378989"/>
    <lineage>
        <taxon>Bacteria</taxon>
        <taxon>Bacillati</taxon>
        <taxon>Actinomycetota</taxon>
        <taxon>Actinomycetes</taxon>
        <taxon>Pseudonocardiales</taxon>
        <taxon>Pseudonocardiaceae</taxon>
        <taxon>Allokutzneria</taxon>
    </lineage>
</organism>
<dbReference type="PANTHER" id="PTHR22683">
    <property type="entry name" value="SPORULATION PROTEIN RELATED"/>
    <property type="match status" value="1"/>
</dbReference>
<evidence type="ECO:0000313" key="3">
    <source>
        <dbReference type="EMBL" id="MFB9906281.1"/>
    </source>
</evidence>
<gene>
    <name evidence="3" type="ORF">ACFFQA_20280</name>
</gene>
<dbReference type="InterPro" id="IPR050206">
    <property type="entry name" value="FtsK/SpoIIIE/SftA"/>
</dbReference>
<dbReference type="EMBL" id="JBHLZU010000018">
    <property type="protein sequence ID" value="MFB9906281.1"/>
    <property type="molecule type" value="Genomic_DNA"/>
</dbReference>
<comment type="caution">
    <text evidence="3">The sequence shown here is derived from an EMBL/GenBank/DDBJ whole genome shotgun (WGS) entry which is preliminary data.</text>
</comment>
<proteinExistence type="predicted"/>
<dbReference type="SUPFAM" id="SSF52540">
    <property type="entry name" value="P-loop containing nucleoside triphosphate hydrolases"/>
    <property type="match status" value="1"/>
</dbReference>
<keyword evidence="4" id="KW-1185">Reference proteome</keyword>
<evidence type="ECO:0000256" key="1">
    <source>
        <dbReference type="SAM" id="Phobius"/>
    </source>
</evidence>
<reference evidence="3 4" key="1">
    <citation type="submission" date="2024-09" db="EMBL/GenBank/DDBJ databases">
        <authorList>
            <person name="Sun Q."/>
            <person name="Mori K."/>
        </authorList>
    </citation>
    <scope>NUCLEOTIDE SEQUENCE [LARGE SCALE GENOMIC DNA]</scope>
    <source>
        <strain evidence="3 4">TBRC 7907</strain>
    </source>
</reference>
<feature type="domain" description="Zona occludens toxin N-terminal" evidence="2">
    <location>
        <begin position="401"/>
        <end position="563"/>
    </location>
</feature>
<protein>
    <submittedName>
        <fullName evidence="3">Zonular occludens toxin domain-containing protein</fullName>
    </submittedName>
</protein>
<evidence type="ECO:0000313" key="4">
    <source>
        <dbReference type="Proteomes" id="UP001589693"/>
    </source>
</evidence>
<sequence>MTSTNNPNDNSGLAQVHYLTSDADRAGEVVEGAVVETPGTALVTQRDKAIARYRGYRDDVVVTGRIIRTAVTHQRTRATGKAVVRHVLYPIAGAGVVLRRWRDTHGASRYERMMQAAEMAGDREALLEWEARDVAEKQARHARVMDWVRSPLDLLKAVAVAVVSVAGLLLVLGIILAVADKELARVLDPIMGVIHLISWCSWFLAAYGALLLTGGTVAGIAYLWAVGRRYTEPPAWVAPSTVADGSEGREIFHDAGSILEALKFLKISGLNDAFKAGWASAGNPMQVWEQEPHRDGKGIRCQIRLPKGASVEDINKKKDLLAHNLVRKNVEVWATEPRNKAAVLDLWIANPGALTGPVPEWPILAKLESFVGNYFESIPVAFNIRGDIVKGRLSEANHAYAGIMGSGKSTLAITMILGAILDPTCEVDVFVMAQNADYEPMRPRLRTLVTGASTDTVKAAMACLRAAYEDLEVRGRALKEHDARANNRQLADKDARLRPQVIVIDECQALYMDENHGEAAADLTVKLVNAARKYGITLLLLTPEPSSASLPRRVMAVMSHKASFATGDQHSNDAVLGTGSYKSGISAVGLKPKTDEDMGDVGTAMTRGFMSEPGLMRCCFNSQEVAHRVTARALEIRAQAGITGGEPIEPVDTLADILAVLGDQERMRTHEVLQKLVEGNRAVYRDWGPEDLSKFLREHDAAPYKSGGIMHVRRARVADAITVRDELVDVDGDEGTVED</sequence>
<dbReference type="Proteomes" id="UP001589693">
    <property type="component" value="Unassembled WGS sequence"/>
</dbReference>
<feature type="transmembrane region" description="Helical" evidence="1">
    <location>
        <begin position="196"/>
        <end position="224"/>
    </location>
</feature>
<dbReference type="InterPro" id="IPR008900">
    <property type="entry name" value="Zot_N"/>
</dbReference>
<dbReference type="PANTHER" id="PTHR22683:SF41">
    <property type="entry name" value="DNA TRANSLOCASE FTSK"/>
    <property type="match status" value="1"/>
</dbReference>
<accession>A0ABV5ZZE4</accession>
<keyword evidence="1" id="KW-0812">Transmembrane</keyword>
<dbReference type="InterPro" id="IPR027417">
    <property type="entry name" value="P-loop_NTPase"/>
</dbReference>
<keyword evidence="1" id="KW-0472">Membrane</keyword>
<keyword evidence="1" id="KW-1133">Transmembrane helix</keyword>
<dbReference type="Gene3D" id="3.40.50.300">
    <property type="entry name" value="P-loop containing nucleotide triphosphate hydrolases"/>
    <property type="match status" value="1"/>
</dbReference>
<evidence type="ECO:0000259" key="2">
    <source>
        <dbReference type="Pfam" id="PF05707"/>
    </source>
</evidence>
<dbReference type="RefSeq" id="WP_377854320.1">
    <property type="nucleotide sequence ID" value="NZ_JBHLZU010000018.1"/>
</dbReference>
<dbReference type="Pfam" id="PF05707">
    <property type="entry name" value="Zot"/>
    <property type="match status" value="1"/>
</dbReference>